<name>G5K5Z2_9STRE</name>
<dbReference type="InterPro" id="IPR021176">
    <property type="entry name" value="Competence-induced_CoiA"/>
</dbReference>
<dbReference type="AlphaFoldDB" id="G5K5Z2"/>
<protein>
    <submittedName>
        <fullName evidence="3">CoiA-like protein</fullName>
    </submittedName>
</protein>
<dbReference type="Pfam" id="PF25164">
    <property type="entry name" value="CoiA_N"/>
    <property type="match status" value="1"/>
</dbReference>
<feature type="domain" description="Competence protein CoiA nuclease-like" evidence="1">
    <location>
        <begin position="43"/>
        <end position="157"/>
    </location>
</feature>
<dbReference type="PIRSF" id="PIRSF007487">
    <property type="entry name" value="Competence-induced_CoiA_bac"/>
    <property type="match status" value="1"/>
</dbReference>
<reference evidence="3 4" key="1">
    <citation type="journal article" date="2014" name="Int. J. Syst. Evol. Microbiol.">
        <title>Phylogenomics and the dynamic genome evolution of the genus Streptococcus.</title>
        <authorList>
            <consortium name="The Broad Institute Genome Sequencing Platform"/>
            <person name="Richards V.P."/>
            <person name="Palmer S.R."/>
            <person name="Pavinski Bitar P.D."/>
            <person name="Qin X."/>
            <person name="Weinstock G.M."/>
            <person name="Highlander S.K."/>
            <person name="Town C.D."/>
            <person name="Burne R.A."/>
            <person name="Stanhope M.J."/>
        </authorList>
    </citation>
    <scope>NUCLEOTIDE SEQUENCE [LARGE SCALE GENOMIC DNA]</scope>
    <source>
        <strain evidence="3 4">707-05</strain>
    </source>
</reference>
<dbReference type="InterPro" id="IPR057253">
    <property type="entry name" value="CoiA-like_N"/>
</dbReference>
<evidence type="ECO:0000313" key="3">
    <source>
        <dbReference type="EMBL" id="EHI68547.1"/>
    </source>
</evidence>
<proteinExistence type="predicted"/>
<dbReference type="InterPro" id="IPR010330">
    <property type="entry name" value="CoiA_nuc"/>
</dbReference>
<evidence type="ECO:0000259" key="2">
    <source>
        <dbReference type="Pfam" id="PF25164"/>
    </source>
</evidence>
<dbReference type="EMBL" id="AEUX02000008">
    <property type="protein sequence ID" value="EHI68547.1"/>
    <property type="molecule type" value="Genomic_DNA"/>
</dbReference>
<comment type="caution">
    <text evidence="3">The sequence shown here is derived from an EMBL/GenBank/DDBJ whole genome shotgun (WGS) entry which is preliminary data.</text>
</comment>
<feature type="domain" description="Competence protein CoiA-like N-terminal" evidence="2">
    <location>
        <begin position="4"/>
        <end position="38"/>
    </location>
</feature>
<accession>G5K5Z2</accession>
<gene>
    <name evidence="3" type="ORF">STRIC_0479</name>
</gene>
<dbReference type="eggNOG" id="COG4469">
    <property type="taxonomic scope" value="Bacteria"/>
</dbReference>
<organism evidence="3 4">
    <name type="scientific">Streptococcus ictaluri 707-05</name>
    <dbReference type="NCBI Taxonomy" id="764299"/>
    <lineage>
        <taxon>Bacteria</taxon>
        <taxon>Bacillati</taxon>
        <taxon>Bacillota</taxon>
        <taxon>Bacilli</taxon>
        <taxon>Lactobacillales</taxon>
        <taxon>Streptococcaceae</taxon>
        <taxon>Streptococcus</taxon>
    </lineage>
</organism>
<keyword evidence="4" id="KW-1185">Reference proteome</keyword>
<evidence type="ECO:0000313" key="4">
    <source>
        <dbReference type="Proteomes" id="UP000003330"/>
    </source>
</evidence>
<dbReference type="Proteomes" id="UP000003330">
    <property type="component" value="Unassembled WGS sequence"/>
</dbReference>
<sequence>MPTAKTFFCPACHSPLRLKNGHFKRPHFAHVTLKHCSVYGENESAQHLSLKASLYHNLSQTQKVVIEQYIPSLNQVADLLVNDCLALEVQLSSMSFLALAKRTKSYQEQGYQVRWLLGEKLWLKKRLTTLQKQFLYFSWTMGFHLWEIDEKRAELRLQYMIHEDLFGKVVYLTKTCSFNQDIMTFLRSPYQKQLLKLSQKMDTKLLEKIQKALFMKNTRWLQQQEEAYLKGDNILSWPVTRFFPQFHPITSEQGFLQIQDDLSVYYKSFERYYKKEPNKRVQTHFSPLYYGKMEKNRN</sequence>
<dbReference type="Pfam" id="PF06054">
    <property type="entry name" value="CoiA_nuc"/>
    <property type="match status" value="1"/>
</dbReference>
<dbReference type="STRING" id="764299.STRIC_0479"/>
<evidence type="ECO:0000259" key="1">
    <source>
        <dbReference type="Pfam" id="PF06054"/>
    </source>
</evidence>